<dbReference type="AlphaFoldDB" id="A0A369JZP4"/>
<evidence type="ECO:0000256" key="1">
    <source>
        <dbReference type="SAM" id="MobiDB-lite"/>
    </source>
</evidence>
<proteinExistence type="predicted"/>
<dbReference type="EMBL" id="LUEZ02000013">
    <property type="protein sequence ID" value="RDB27829.1"/>
    <property type="molecule type" value="Genomic_DNA"/>
</dbReference>
<dbReference type="OrthoDB" id="3068040at2759"/>
<protein>
    <submittedName>
        <fullName evidence="2">Uncharacterized protein</fullName>
    </submittedName>
</protein>
<evidence type="ECO:0000313" key="3">
    <source>
        <dbReference type="Proteomes" id="UP000076154"/>
    </source>
</evidence>
<sequence>MLNSLKRQIHIRPFKVSETPMPRSALMDHQGDNTVPQLLQQGTPMTKISSKKHKRAMFRLDADPRELQDASPNP</sequence>
<evidence type="ECO:0000313" key="2">
    <source>
        <dbReference type="EMBL" id="RDB27829.1"/>
    </source>
</evidence>
<accession>A0A369JZP4</accession>
<gene>
    <name evidence="2" type="ORF">Hypma_002113</name>
</gene>
<dbReference type="InParanoid" id="A0A369JZP4"/>
<feature type="region of interest" description="Disordered" evidence="1">
    <location>
        <begin position="14"/>
        <end position="37"/>
    </location>
</feature>
<keyword evidence="3" id="KW-1185">Reference proteome</keyword>
<dbReference type="Proteomes" id="UP000076154">
    <property type="component" value="Unassembled WGS sequence"/>
</dbReference>
<organism evidence="2 3">
    <name type="scientific">Hypsizygus marmoreus</name>
    <name type="common">White beech mushroom</name>
    <name type="synonym">Agaricus marmoreus</name>
    <dbReference type="NCBI Taxonomy" id="39966"/>
    <lineage>
        <taxon>Eukaryota</taxon>
        <taxon>Fungi</taxon>
        <taxon>Dikarya</taxon>
        <taxon>Basidiomycota</taxon>
        <taxon>Agaricomycotina</taxon>
        <taxon>Agaricomycetes</taxon>
        <taxon>Agaricomycetidae</taxon>
        <taxon>Agaricales</taxon>
        <taxon>Tricholomatineae</taxon>
        <taxon>Lyophyllaceae</taxon>
        <taxon>Hypsizygus</taxon>
    </lineage>
</organism>
<name>A0A369JZP4_HYPMA</name>
<comment type="caution">
    <text evidence="2">The sequence shown here is derived from an EMBL/GenBank/DDBJ whole genome shotgun (WGS) entry which is preliminary data.</text>
</comment>
<reference evidence="2" key="1">
    <citation type="submission" date="2018-04" db="EMBL/GenBank/DDBJ databases">
        <title>Whole genome sequencing of Hypsizygus marmoreus.</title>
        <authorList>
            <person name="Choi I.-G."/>
            <person name="Min B."/>
            <person name="Kim J.-G."/>
            <person name="Kim S."/>
            <person name="Oh Y.-L."/>
            <person name="Kong W.-S."/>
            <person name="Park H."/>
            <person name="Jeong J."/>
            <person name="Song E.-S."/>
        </authorList>
    </citation>
    <scope>NUCLEOTIDE SEQUENCE [LARGE SCALE GENOMIC DNA]</scope>
    <source>
        <strain evidence="2">51987-8</strain>
    </source>
</reference>